<dbReference type="KEGG" id="nav:JQS30_15265"/>
<accession>A0A895XJC8</accession>
<gene>
    <name evidence="1" type="ORF">JQS30_15265</name>
</gene>
<dbReference type="AlphaFoldDB" id="A0A895XJC8"/>
<dbReference type="Proteomes" id="UP000662939">
    <property type="component" value="Chromosome"/>
</dbReference>
<protein>
    <submittedName>
        <fullName evidence="1">Uncharacterized protein</fullName>
    </submittedName>
</protein>
<sequence length="122" mass="14430">MRHNRFRIPKTRIVNGRKPSINAISRASTHDLWGTYVEPGKYYGRFLSDNQYFYLYGSWRGDSISVHREENRDGEPVARFYLTPLGGWWMQPCVWGDKAKGLSRLNENFQEYLTTHSQLRDL</sequence>
<evidence type="ECO:0000313" key="1">
    <source>
        <dbReference type="EMBL" id="QSB05097.1"/>
    </source>
</evidence>
<dbReference type="RefSeq" id="WP_213171098.1">
    <property type="nucleotide sequence ID" value="NZ_CP070496.1"/>
</dbReference>
<organism evidence="1 2">
    <name type="scientific">Natronoglycomyces albus</name>
    <dbReference type="NCBI Taxonomy" id="2811108"/>
    <lineage>
        <taxon>Bacteria</taxon>
        <taxon>Bacillati</taxon>
        <taxon>Actinomycetota</taxon>
        <taxon>Actinomycetes</taxon>
        <taxon>Glycomycetales</taxon>
        <taxon>Glycomycetaceae</taxon>
        <taxon>Natronoglycomyces</taxon>
    </lineage>
</organism>
<proteinExistence type="predicted"/>
<reference evidence="1" key="1">
    <citation type="submission" date="2021-02" db="EMBL/GenBank/DDBJ databases">
        <title>Natronoglycomyces albus gen. nov., sp. nov, a haloalkaliphilic actinobacterium from a soda solonchak soil.</title>
        <authorList>
            <person name="Sorokin D.Y."/>
            <person name="Khijniak T.V."/>
            <person name="Zakharycheva A.P."/>
            <person name="Boueva O.V."/>
            <person name="Ariskina E.V."/>
            <person name="Hahnke R.L."/>
            <person name="Bunk B."/>
            <person name="Sproer C."/>
            <person name="Schumann P."/>
            <person name="Evtushenko L.I."/>
            <person name="Kublanov I.V."/>
        </authorList>
    </citation>
    <scope>NUCLEOTIDE SEQUENCE</scope>
    <source>
        <strain evidence="1">DSM 106290</strain>
    </source>
</reference>
<keyword evidence="2" id="KW-1185">Reference proteome</keyword>
<dbReference type="EMBL" id="CP070496">
    <property type="protein sequence ID" value="QSB05097.1"/>
    <property type="molecule type" value="Genomic_DNA"/>
</dbReference>
<name>A0A895XJC8_9ACTN</name>
<evidence type="ECO:0000313" key="2">
    <source>
        <dbReference type="Proteomes" id="UP000662939"/>
    </source>
</evidence>